<dbReference type="STRING" id="1032480.MLP_51110"/>
<dbReference type="EMBL" id="AP012204">
    <property type="protein sequence ID" value="BAK38125.1"/>
    <property type="molecule type" value="Genomic_DNA"/>
</dbReference>
<sequence length="334" mass="34382">MLVVVAPEPGGPEQLQVAERPVPEPGPGEVLVRVVAAGVNRADLLQRQGHYPPPRGASEVLGLECAGYVAGLGHASVSSPAEQPSSWRIGDPCLALLAGGGYAQFVSVPAGQLLTVPEGVDLVTATGLVEVAATVVSNFDAAAVRPGEVVLIHGGAGGIGSMAIQYAKALGAVVAATAGSPGKLDYCRSIGADLAVSYRDDWVGAVRDLSHGRGADVILDVIGAKYLEQHVRLLATGGRLVVIGLQGGTKATLDLGRLLGIRGSVLATTLRSRPIDQKAAICRRVEEVIWPLVAEGAIVSAPQTRFTLQQVVEAHRHLESGDNLGKVVLTIDTA</sequence>
<evidence type="ECO:0000313" key="5">
    <source>
        <dbReference type="Proteomes" id="UP000007947"/>
    </source>
</evidence>
<dbReference type="InterPro" id="IPR014189">
    <property type="entry name" value="Quinone_OxRdtase_PIG3"/>
</dbReference>
<dbReference type="InterPro" id="IPR036291">
    <property type="entry name" value="NAD(P)-bd_dom_sf"/>
</dbReference>
<dbReference type="SUPFAM" id="SSF51735">
    <property type="entry name" value="NAD(P)-binding Rossmann-fold domains"/>
    <property type="match status" value="1"/>
</dbReference>
<dbReference type="Pfam" id="PF00107">
    <property type="entry name" value="ADH_zinc_N"/>
    <property type="match status" value="1"/>
</dbReference>
<feature type="domain" description="Enoyl reductase (ER)" evidence="3">
    <location>
        <begin position="10"/>
        <end position="329"/>
    </location>
</feature>
<dbReference type="PANTHER" id="PTHR48106:SF8">
    <property type="entry name" value="OS02G0805600 PROTEIN"/>
    <property type="match status" value="1"/>
</dbReference>
<dbReference type="Gene3D" id="3.40.50.720">
    <property type="entry name" value="NAD(P)-binding Rossmann-like Domain"/>
    <property type="match status" value="1"/>
</dbReference>
<keyword evidence="5" id="KW-1185">Reference proteome</keyword>
<keyword evidence="1" id="KW-0521">NADP</keyword>
<dbReference type="InterPro" id="IPR020843">
    <property type="entry name" value="ER"/>
</dbReference>
<keyword evidence="2" id="KW-0560">Oxidoreductase</keyword>
<proteinExistence type="predicted"/>
<dbReference type="SUPFAM" id="SSF50129">
    <property type="entry name" value="GroES-like"/>
    <property type="match status" value="1"/>
</dbReference>
<gene>
    <name evidence="4" type="ordered locus">MLP_51110</name>
</gene>
<evidence type="ECO:0000256" key="2">
    <source>
        <dbReference type="ARBA" id="ARBA00023002"/>
    </source>
</evidence>
<dbReference type="SMART" id="SM00829">
    <property type="entry name" value="PKS_ER"/>
    <property type="match status" value="1"/>
</dbReference>
<dbReference type="PANTHER" id="PTHR48106">
    <property type="entry name" value="QUINONE OXIDOREDUCTASE PIG3-RELATED"/>
    <property type="match status" value="1"/>
</dbReference>
<protein>
    <submittedName>
        <fullName evidence="4">Putative quinone oxidoreductase</fullName>
    </submittedName>
</protein>
<evidence type="ECO:0000259" key="3">
    <source>
        <dbReference type="SMART" id="SM00829"/>
    </source>
</evidence>
<dbReference type="Gene3D" id="3.90.180.10">
    <property type="entry name" value="Medium-chain alcohol dehydrogenases, catalytic domain"/>
    <property type="match status" value="1"/>
</dbReference>
<dbReference type="PROSITE" id="PS01162">
    <property type="entry name" value="QOR_ZETA_CRYSTAL"/>
    <property type="match status" value="1"/>
</dbReference>
<dbReference type="NCBIfam" id="TIGR02824">
    <property type="entry name" value="quinone_pig3"/>
    <property type="match status" value="1"/>
</dbReference>
<dbReference type="InterPro" id="IPR013149">
    <property type="entry name" value="ADH-like_C"/>
</dbReference>
<dbReference type="InterPro" id="IPR011032">
    <property type="entry name" value="GroES-like_sf"/>
</dbReference>
<dbReference type="OrthoDB" id="9780520at2"/>
<organism evidence="4 5">
    <name type="scientific">Microlunatus phosphovorus (strain ATCC 700054 / DSM 10555 / JCM 9379 / NBRC 101784 / NCIMB 13414 / VKM Ac-1990 / NM-1)</name>
    <dbReference type="NCBI Taxonomy" id="1032480"/>
    <lineage>
        <taxon>Bacteria</taxon>
        <taxon>Bacillati</taxon>
        <taxon>Actinomycetota</taxon>
        <taxon>Actinomycetes</taxon>
        <taxon>Propionibacteriales</taxon>
        <taxon>Propionibacteriaceae</taxon>
        <taxon>Microlunatus</taxon>
    </lineage>
</organism>
<dbReference type="CDD" id="cd05276">
    <property type="entry name" value="p53_inducible_oxidoreductase"/>
    <property type="match status" value="1"/>
</dbReference>
<dbReference type="eggNOG" id="COG0604">
    <property type="taxonomic scope" value="Bacteria"/>
</dbReference>
<name>F5XHB7_MICPN</name>
<dbReference type="HOGENOM" id="CLU_026673_3_4_11"/>
<dbReference type="AlphaFoldDB" id="F5XHB7"/>
<dbReference type="KEGG" id="mph:MLP_51110"/>
<dbReference type="Pfam" id="PF08240">
    <property type="entry name" value="ADH_N"/>
    <property type="match status" value="1"/>
</dbReference>
<dbReference type="GO" id="GO:0070402">
    <property type="term" value="F:NADPH binding"/>
    <property type="evidence" value="ECO:0007669"/>
    <property type="project" value="TreeGrafter"/>
</dbReference>
<evidence type="ECO:0000256" key="1">
    <source>
        <dbReference type="ARBA" id="ARBA00022857"/>
    </source>
</evidence>
<dbReference type="InterPro" id="IPR013154">
    <property type="entry name" value="ADH-like_N"/>
</dbReference>
<dbReference type="GO" id="GO:0016651">
    <property type="term" value="F:oxidoreductase activity, acting on NAD(P)H"/>
    <property type="evidence" value="ECO:0007669"/>
    <property type="project" value="TreeGrafter"/>
</dbReference>
<dbReference type="Proteomes" id="UP000007947">
    <property type="component" value="Chromosome"/>
</dbReference>
<evidence type="ECO:0000313" key="4">
    <source>
        <dbReference type="EMBL" id="BAK38125.1"/>
    </source>
</evidence>
<dbReference type="GO" id="GO:0008270">
    <property type="term" value="F:zinc ion binding"/>
    <property type="evidence" value="ECO:0007669"/>
    <property type="project" value="InterPro"/>
</dbReference>
<dbReference type="InterPro" id="IPR002364">
    <property type="entry name" value="Quin_OxRdtase/zeta-crystal_CS"/>
</dbReference>
<dbReference type="RefSeq" id="WP_013865939.1">
    <property type="nucleotide sequence ID" value="NC_015635.1"/>
</dbReference>
<accession>F5XHB7</accession>
<reference evidence="4 5" key="1">
    <citation type="submission" date="2011-05" db="EMBL/GenBank/DDBJ databases">
        <title>Whole genome sequence of Microlunatus phosphovorus NM-1.</title>
        <authorList>
            <person name="Hosoyama A."/>
            <person name="Sasaki K."/>
            <person name="Harada T."/>
            <person name="Igarashi R."/>
            <person name="Kawakoshi A."/>
            <person name="Sasagawa M."/>
            <person name="Fukada J."/>
            <person name="Nakamura S."/>
            <person name="Katano Y."/>
            <person name="Hanada S."/>
            <person name="Kamagata Y."/>
            <person name="Nakamura N."/>
            <person name="Yamazaki S."/>
            <person name="Fujita N."/>
        </authorList>
    </citation>
    <scope>NUCLEOTIDE SEQUENCE [LARGE SCALE GENOMIC DNA]</scope>
    <source>
        <strain evidence="5">ATCC 700054 / DSM 10555 / JCM 9379 / NBRC 101784 / NCIMB 13414 / VKM Ac-1990 / NM-1</strain>
    </source>
</reference>